<gene>
    <name evidence="1" type="ORF">EVAR_34007_1</name>
</gene>
<protein>
    <submittedName>
        <fullName evidence="1">Uncharacterized protein</fullName>
    </submittedName>
</protein>
<dbReference type="EMBL" id="BGZK01000402">
    <property type="protein sequence ID" value="GBP41575.1"/>
    <property type="molecule type" value="Genomic_DNA"/>
</dbReference>
<proteinExistence type="predicted"/>
<accession>A0A4C1VUS4</accession>
<evidence type="ECO:0000313" key="1">
    <source>
        <dbReference type="EMBL" id="GBP41575.1"/>
    </source>
</evidence>
<reference evidence="1 2" key="1">
    <citation type="journal article" date="2019" name="Commun. Biol.">
        <title>The bagworm genome reveals a unique fibroin gene that provides high tensile strength.</title>
        <authorList>
            <person name="Kono N."/>
            <person name="Nakamura H."/>
            <person name="Ohtoshi R."/>
            <person name="Tomita M."/>
            <person name="Numata K."/>
            <person name="Arakawa K."/>
        </authorList>
    </citation>
    <scope>NUCLEOTIDE SEQUENCE [LARGE SCALE GENOMIC DNA]</scope>
</reference>
<dbReference type="AlphaFoldDB" id="A0A4C1VUS4"/>
<comment type="caution">
    <text evidence="1">The sequence shown here is derived from an EMBL/GenBank/DDBJ whole genome shotgun (WGS) entry which is preliminary data.</text>
</comment>
<name>A0A4C1VUS4_EUMVA</name>
<organism evidence="1 2">
    <name type="scientific">Eumeta variegata</name>
    <name type="common">Bagworm moth</name>
    <name type="synonym">Eumeta japonica</name>
    <dbReference type="NCBI Taxonomy" id="151549"/>
    <lineage>
        <taxon>Eukaryota</taxon>
        <taxon>Metazoa</taxon>
        <taxon>Ecdysozoa</taxon>
        <taxon>Arthropoda</taxon>
        <taxon>Hexapoda</taxon>
        <taxon>Insecta</taxon>
        <taxon>Pterygota</taxon>
        <taxon>Neoptera</taxon>
        <taxon>Endopterygota</taxon>
        <taxon>Lepidoptera</taxon>
        <taxon>Glossata</taxon>
        <taxon>Ditrysia</taxon>
        <taxon>Tineoidea</taxon>
        <taxon>Psychidae</taxon>
        <taxon>Oiketicinae</taxon>
        <taxon>Eumeta</taxon>
    </lineage>
</organism>
<keyword evidence="2" id="KW-1185">Reference proteome</keyword>
<dbReference type="Proteomes" id="UP000299102">
    <property type="component" value="Unassembled WGS sequence"/>
</dbReference>
<sequence>MKPADRVSRPPANGLAINLRRTGAKGRRSRHGIEITCCCARGRPIIVEWERRKAFGGPLSFGNPVLRQAGDMCPQPDADPDQNNSVSAVCRSCFIDETKLSERESFIIAELH</sequence>
<evidence type="ECO:0000313" key="2">
    <source>
        <dbReference type="Proteomes" id="UP000299102"/>
    </source>
</evidence>